<proteinExistence type="predicted"/>
<protein>
    <submittedName>
        <fullName evidence="1">Uncharacterized protein</fullName>
    </submittedName>
</protein>
<keyword evidence="4" id="KW-1185">Reference proteome</keyword>
<evidence type="ECO:0000313" key="3">
    <source>
        <dbReference type="Proteomes" id="UP000183063"/>
    </source>
</evidence>
<dbReference type="EMBL" id="FNXB01000044">
    <property type="protein sequence ID" value="SEI17329.1"/>
    <property type="molecule type" value="Genomic_DNA"/>
</dbReference>
<organism evidence="1 3">
    <name type="scientific">Rhizobium tibeticum</name>
    <dbReference type="NCBI Taxonomy" id="501024"/>
    <lineage>
        <taxon>Bacteria</taxon>
        <taxon>Pseudomonadati</taxon>
        <taxon>Pseudomonadota</taxon>
        <taxon>Alphaproteobacteria</taxon>
        <taxon>Hyphomicrobiales</taxon>
        <taxon>Rhizobiaceae</taxon>
        <taxon>Rhizobium/Agrobacterium group</taxon>
        <taxon>Rhizobium</taxon>
    </lineage>
</organism>
<dbReference type="Proteomes" id="UP000198939">
    <property type="component" value="Unassembled WGS sequence"/>
</dbReference>
<name>A0A1H8UHR9_9HYPH</name>
<reference evidence="2 4" key="2">
    <citation type="submission" date="2016-10" db="EMBL/GenBank/DDBJ databases">
        <authorList>
            <person name="Varghese N."/>
            <person name="Submissions S."/>
        </authorList>
    </citation>
    <scope>NUCLEOTIDE SEQUENCE [LARGE SCALE GENOMIC DNA]</scope>
    <source>
        <strain evidence="2 4">CGMCC 1.7071</strain>
    </source>
</reference>
<dbReference type="RefSeq" id="WP_072380482.1">
    <property type="nucleotide sequence ID" value="NZ_FNXB01000044.1"/>
</dbReference>
<reference evidence="1" key="1">
    <citation type="submission" date="2016-10" db="EMBL/GenBank/DDBJ databases">
        <authorList>
            <person name="de Groot N.N."/>
        </authorList>
    </citation>
    <scope>NUCLEOTIDE SEQUENCE [LARGE SCALE GENOMIC DNA]</scope>
    <source>
        <strain evidence="1">CCBAU85039</strain>
    </source>
</reference>
<reference evidence="3" key="3">
    <citation type="submission" date="2016-10" db="EMBL/GenBank/DDBJ databases">
        <authorList>
            <person name="Wibberg D."/>
        </authorList>
    </citation>
    <scope>NUCLEOTIDE SEQUENCE [LARGE SCALE GENOMIC DNA]</scope>
</reference>
<dbReference type="Proteomes" id="UP000183063">
    <property type="component" value="Unassembled WGS sequence"/>
</dbReference>
<sequence>MVDPTGQTISAIFDDERDAEHAAEEVIASGIANDAVTITRGHGTDTLPKDHGGFLDAVEKFFFTQEQRNVYAEALRRGGFLVSVQVKDQAQHDAVLKVLADKGSIDIDERAEQWRAQGWQ</sequence>
<evidence type="ECO:0000313" key="4">
    <source>
        <dbReference type="Proteomes" id="UP000198939"/>
    </source>
</evidence>
<dbReference type="OrthoDB" id="7204249at2"/>
<dbReference type="EMBL" id="FOCV01000034">
    <property type="protein sequence ID" value="SEP02760.1"/>
    <property type="molecule type" value="Genomic_DNA"/>
</dbReference>
<accession>A0A1H8UHR9</accession>
<evidence type="ECO:0000313" key="2">
    <source>
        <dbReference type="EMBL" id="SEP02760.1"/>
    </source>
</evidence>
<dbReference type="STRING" id="501024.RTCCBAU85039_5607"/>
<evidence type="ECO:0000313" key="1">
    <source>
        <dbReference type="EMBL" id="SEI17329.1"/>
    </source>
</evidence>
<gene>
    <name evidence="1" type="ORF">RTCCBAU85039_5607</name>
    <name evidence="2" type="ORF">SAMN05216228_103436</name>
</gene>
<dbReference type="AlphaFoldDB" id="A0A1H8UHR9"/>